<evidence type="ECO:0000313" key="2">
    <source>
        <dbReference type="EMBL" id="CAD7236945.1"/>
    </source>
</evidence>
<feature type="non-terminal residue" evidence="2">
    <location>
        <position position="127"/>
    </location>
</feature>
<proteinExistence type="predicted"/>
<sequence>MNFSPSDLSCENIMGVIEELDGEILVQERRDDKLFLRAISEAKDRAVLMAEEASLDEFPSKSQGDKKQGGNHSIEWKDVSDSVPEVSNVTPEFRKKVVNLLQQLKSAGMITEERPLSVEVFASHYEV</sequence>
<feature type="compositionally biased region" description="Basic and acidic residues" evidence="1">
    <location>
        <begin position="63"/>
        <end position="80"/>
    </location>
</feature>
<protein>
    <submittedName>
        <fullName evidence="2">Uncharacterized protein</fullName>
    </submittedName>
</protein>
<reference evidence="2" key="1">
    <citation type="submission" date="2020-11" db="EMBL/GenBank/DDBJ databases">
        <authorList>
            <person name="Tran Van P."/>
        </authorList>
    </citation>
    <scope>NUCLEOTIDE SEQUENCE</scope>
</reference>
<gene>
    <name evidence="2" type="ORF">CTOB1V02_LOCUS14760</name>
</gene>
<evidence type="ECO:0000256" key="1">
    <source>
        <dbReference type="SAM" id="MobiDB-lite"/>
    </source>
</evidence>
<accession>A0A7R8WRS4</accession>
<feature type="region of interest" description="Disordered" evidence="1">
    <location>
        <begin position="54"/>
        <end position="81"/>
    </location>
</feature>
<dbReference type="AlphaFoldDB" id="A0A7R8WRS4"/>
<name>A0A7R8WRS4_9CRUS</name>
<dbReference type="EMBL" id="OB683327">
    <property type="protein sequence ID" value="CAD7236945.1"/>
    <property type="molecule type" value="Genomic_DNA"/>
</dbReference>
<organism evidence="2">
    <name type="scientific">Cyprideis torosa</name>
    <dbReference type="NCBI Taxonomy" id="163714"/>
    <lineage>
        <taxon>Eukaryota</taxon>
        <taxon>Metazoa</taxon>
        <taxon>Ecdysozoa</taxon>
        <taxon>Arthropoda</taxon>
        <taxon>Crustacea</taxon>
        <taxon>Oligostraca</taxon>
        <taxon>Ostracoda</taxon>
        <taxon>Podocopa</taxon>
        <taxon>Podocopida</taxon>
        <taxon>Cytherocopina</taxon>
        <taxon>Cytheroidea</taxon>
        <taxon>Cytherideidae</taxon>
        <taxon>Cyprideis</taxon>
    </lineage>
</organism>